<evidence type="ECO:0000256" key="2">
    <source>
        <dbReference type="ARBA" id="ARBA00022679"/>
    </source>
</evidence>
<dbReference type="InterPro" id="IPR003788">
    <property type="entry name" value="NDUFAF7"/>
</dbReference>
<sequence>MRLQKVIIEKIKKRGFIPFDEFMEMALYYPELGYYTRADIKIGREGDFFTASHLGEVFGFLLSRQIEILWQRLGYPEDFAVTEIGPGMGYLAKDILNSLESHIPLKYNLVEINSSLAEIQKERLKKHKNKTSWYHSIENLSPFEGVIICNEVFDALPVRLFEIRQTPQEVYVTVNEKEMFEEVFSPCRNDTLQYLMDFAPWTLKMQGYRSEVNITMKSIIEKMSKVLKRGYIVVFDYGYTAEEYYHPSRNKGTLLCYYKHTINENPYINIGEQDITAHVNFTALQKWATQEGFSIEKFSSQGSYLVSLCDEKLLKKIQEKDLIQQFKRLVLPEGMGQSHRVMVLSRL</sequence>
<dbReference type="EMBL" id="DTHO01000022">
    <property type="protein sequence ID" value="HGG99335.1"/>
    <property type="molecule type" value="Genomic_DNA"/>
</dbReference>
<dbReference type="AlphaFoldDB" id="A0A7C4AJ45"/>
<proteinExistence type="predicted"/>
<comment type="caution">
    <text evidence="3">The sequence shown here is derived from an EMBL/GenBank/DDBJ whole genome shotgun (WGS) entry which is preliminary data.</text>
</comment>
<dbReference type="PANTHER" id="PTHR12049">
    <property type="entry name" value="PROTEIN ARGININE METHYLTRANSFERASE NDUFAF7, MITOCHONDRIAL"/>
    <property type="match status" value="1"/>
</dbReference>
<organism evidence="3">
    <name type="scientific">Thermodesulfovibrio aggregans</name>
    <dbReference type="NCBI Taxonomy" id="86166"/>
    <lineage>
        <taxon>Bacteria</taxon>
        <taxon>Pseudomonadati</taxon>
        <taxon>Nitrospirota</taxon>
        <taxon>Thermodesulfovibrionia</taxon>
        <taxon>Thermodesulfovibrionales</taxon>
        <taxon>Thermodesulfovibrionaceae</taxon>
        <taxon>Thermodesulfovibrio</taxon>
    </lineage>
</organism>
<reference evidence="3" key="1">
    <citation type="journal article" date="2020" name="mSystems">
        <title>Genome- and Community-Level Interaction Insights into Carbon Utilization and Element Cycling Functions of Hydrothermarchaeota in Hydrothermal Sediment.</title>
        <authorList>
            <person name="Zhou Z."/>
            <person name="Liu Y."/>
            <person name="Xu W."/>
            <person name="Pan J."/>
            <person name="Luo Z.H."/>
            <person name="Li M."/>
        </authorList>
    </citation>
    <scope>NUCLEOTIDE SEQUENCE [LARGE SCALE GENOMIC DNA]</scope>
    <source>
        <strain evidence="3">SpSt-788</strain>
    </source>
</reference>
<name>A0A7C4AJ45_9BACT</name>
<gene>
    <name evidence="3" type="ORF">ENV75_02645</name>
</gene>
<dbReference type="InterPro" id="IPR038375">
    <property type="entry name" value="NDUFAF7_sf"/>
</dbReference>
<dbReference type="GO" id="GO:0035243">
    <property type="term" value="F:protein-arginine omega-N symmetric methyltransferase activity"/>
    <property type="evidence" value="ECO:0007669"/>
    <property type="project" value="TreeGrafter"/>
</dbReference>
<dbReference type="PANTHER" id="PTHR12049:SF7">
    <property type="entry name" value="PROTEIN ARGININE METHYLTRANSFERASE NDUFAF7, MITOCHONDRIAL"/>
    <property type="match status" value="1"/>
</dbReference>
<protein>
    <submittedName>
        <fullName evidence="3">SAM-dependent methyltransferase</fullName>
    </submittedName>
</protein>
<keyword evidence="2 3" id="KW-0808">Transferase</keyword>
<dbReference type="GO" id="GO:0032259">
    <property type="term" value="P:methylation"/>
    <property type="evidence" value="ECO:0007669"/>
    <property type="project" value="UniProtKB-KW"/>
</dbReference>
<keyword evidence="1 3" id="KW-0489">Methyltransferase</keyword>
<evidence type="ECO:0000313" key="3">
    <source>
        <dbReference type="EMBL" id="HGG99335.1"/>
    </source>
</evidence>
<dbReference type="Pfam" id="PF02636">
    <property type="entry name" value="Methyltransf_28"/>
    <property type="match status" value="1"/>
</dbReference>
<evidence type="ECO:0000256" key="1">
    <source>
        <dbReference type="ARBA" id="ARBA00022603"/>
    </source>
</evidence>
<dbReference type="InterPro" id="IPR029063">
    <property type="entry name" value="SAM-dependent_MTases_sf"/>
</dbReference>
<dbReference type="Gene3D" id="3.40.50.12710">
    <property type="match status" value="1"/>
</dbReference>
<accession>A0A7C4AJ45</accession>
<dbReference type="SUPFAM" id="SSF53335">
    <property type="entry name" value="S-adenosyl-L-methionine-dependent methyltransferases"/>
    <property type="match status" value="1"/>
</dbReference>